<dbReference type="GO" id="GO:0008713">
    <property type="term" value="F:ADP-heptose-lipopolysaccharide heptosyltransferase activity"/>
    <property type="evidence" value="ECO:0007669"/>
    <property type="project" value="TreeGrafter"/>
</dbReference>
<reference evidence="4" key="1">
    <citation type="submission" date="2016-11" db="EMBL/GenBank/DDBJ databases">
        <authorList>
            <person name="Varghese N."/>
            <person name="Submissions S."/>
        </authorList>
    </citation>
    <scope>NUCLEOTIDE SEQUENCE [LARGE SCALE GENOMIC DNA]</scope>
    <source>
        <strain evidence="4">DSM 27370</strain>
    </source>
</reference>
<keyword evidence="4" id="KW-1185">Reference proteome</keyword>
<gene>
    <name evidence="3" type="ORF">SAMN05444362_101396</name>
</gene>
<organism evidence="3 4">
    <name type="scientific">Dysgonomonas macrotermitis</name>
    <dbReference type="NCBI Taxonomy" id="1346286"/>
    <lineage>
        <taxon>Bacteria</taxon>
        <taxon>Pseudomonadati</taxon>
        <taxon>Bacteroidota</taxon>
        <taxon>Bacteroidia</taxon>
        <taxon>Bacteroidales</taxon>
        <taxon>Dysgonomonadaceae</taxon>
        <taxon>Dysgonomonas</taxon>
    </lineage>
</organism>
<keyword evidence="1" id="KW-0328">Glycosyltransferase</keyword>
<sequence length="351" mass="39931">MYAGINEMRRYLMRALTCKIGGIVTNRDISMLQSISLQRILIVRPNSRLGNQLMLTPLLQEIEAHFPTCKVDIFVRGNLAPILFKNYPNLDRIIKLPGRPFKCLFSYLSTWISLREYKYDMVINVEIGSSSGRLATKLAKSNIKFYSYNIPELLALNQDYVHMAKCIVYNFRDYLTKSGYLSDKQFVPELSLRLDSSEMTNGASVLRKITESEKPTICIYTFATGTKCYSKDWWKEVYQKLNETYGESYNIVEVLPKENISQIDFTSRTYYSLDLREMGAVIANSSIFITADCGIMHLASSVGVPTIGMFSITNSLRYAPYNKGSIAVETSKTSAEELISLVDRHLKCNLA</sequence>
<dbReference type="Pfam" id="PF01075">
    <property type="entry name" value="Glyco_transf_9"/>
    <property type="match status" value="1"/>
</dbReference>
<dbReference type="Proteomes" id="UP000184480">
    <property type="component" value="Unassembled WGS sequence"/>
</dbReference>
<keyword evidence="2 3" id="KW-0808">Transferase</keyword>
<dbReference type="EMBL" id="FQUC01000001">
    <property type="protein sequence ID" value="SHE46958.1"/>
    <property type="molecule type" value="Genomic_DNA"/>
</dbReference>
<name>A0A1M4TRC2_9BACT</name>
<proteinExistence type="predicted"/>
<dbReference type="RefSeq" id="WP_062175480.1">
    <property type="nucleotide sequence ID" value="NZ_BBXL01000001.1"/>
</dbReference>
<protein>
    <submittedName>
        <fullName evidence="3">ADP-heptose:LPS heptosyltransferase</fullName>
    </submittedName>
</protein>
<dbReference type="SUPFAM" id="SSF53756">
    <property type="entry name" value="UDP-Glycosyltransferase/glycogen phosphorylase"/>
    <property type="match status" value="1"/>
</dbReference>
<dbReference type="InterPro" id="IPR002201">
    <property type="entry name" value="Glyco_trans_9"/>
</dbReference>
<evidence type="ECO:0000256" key="2">
    <source>
        <dbReference type="ARBA" id="ARBA00022679"/>
    </source>
</evidence>
<dbReference type="AlphaFoldDB" id="A0A1M4TRC2"/>
<dbReference type="STRING" id="1346286.SAMN05444362_101396"/>
<dbReference type="CDD" id="cd03789">
    <property type="entry name" value="GT9_LPS_heptosyltransferase"/>
    <property type="match status" value="1"/>
</dbReference>
<dbReference type="GO" id="GO:0005829">
    <property type="term" value="C:cytosol"/>
    <property type="evidence" value="ECO:0007669"/>
    <property type="project" value="TreeGrafter"/>
</dbReference>
<dbReference type="PANTHER" id="PTHR30160">
    <property type="entry name" value="TETRAACYLDISACCHARIDE 4'-KINASE-RELATED"/>
    <property type="match status" value="1"/>
</dbReference>
<accession>A0A1M4TRC2</accession>
<evidence type="ECO:0000256" key="1">
    <source>
        <dbReference type="ARBA" id="ARBA00022676"/>
    </source>
</evidence>
<dbReference type="Gene3D" id="3.40.50.2000">
    <property type="entry name" value="Glycogen Phosphorylase B"/>
    <property type="match status" value="2"/>
</dbReference>
<dbReference type="InterPro" id="IPR051199">
    <property type="entry name" value="LPS_LOS_Heptosyltrfase"/>
</dbReference>
<evidence type="ECO:0000313" key="3">
    <source>
        <dbReference type="EMBL" id="SHE46958.1"/>
    </source>
</evidence>
<evidence type="ECO:0000313" key="4">
    <source>
        <dbReference type="Proteomes" id="UP000184480"/>
    </source>
</evidence>
<dbReference type="GO" id="GO:0009244">
    <property type="term" value="P:lipopolysaccharide core region biosynthetic process"/>
    <property type="evidence" value="ECO:0007669"/>
    <property type="project" value="TreeGrafter"/>
</dbReference>